<dbReference type="Proteomes" id="UP000085678">
    <property type="component" value="Unplaced"/>
</dbReference>
<accession>A0A1S3JM02</accession>
<dbReference type="AlphaFoldDB" id="A0A1S3JM02"/>
<reference evidence="4" key="1">
    <citation type="submission" date="2025-08" db="UniProtKB">
        <authorList>
            <consortium name="RefSeq"/>
        </authorList>
    </citation>
    <scope>IDENTIFICATION</scope>
    <source>
        <tissue evidence="4">Gonads</tissue>
    </source>
</reference>
<dbReference type="Pfam" id="PF00226">
    <property type="entry name" value="DnaJ"/>
    <property type="match status" value="1"/>
</dbReference>
<dbReference type="InterPro" id="IPR029827">
    <property type="entry name" value="JDP1-like"/>
</dbReference>
<name>A0A1S3JM02_LINAN</name>
<dbReference type="PRINTS" id="PR00625">
    <property type="entry name" value="JDOMAIN"/>
</dbReference>
<evidence type="ECO:0000259" key="2">
    <source>
        <dbReference type="PROSITE" id="PS50076"/>
    </source>
</evidence>
<evidence type="ECO:0000256" key="1">
    <source>
        <dbReference type="ARBA" id="ARBA00023186"/>
    </source>
</evidence>
<evidence type="ECO:0000313" key="3">
    <source>
        <dbReference type="Proteomes" id="UP000085678"/>
    </source>
</evidence>
<dbReference type="FunCoup" id="A0A1S3JM02">
    <property type="interactions" value="320"/>
</dbReference>
<proteinExistence type="predicted"/>
<organism evidence="3 4">
    <name type="scientific">Lingula anatina</name>
    <name type="common">Brachiopod</name>
    <name type="synonym">Lingula unguis</name>
    <dbReference type="NCBI Taxonomy" id="7574"/>
    <lineage>
        <taxon>Eukaryota</taxon>
        <taxon>Metazoa</taxon>
        <taxon>Spiralia</taxon>
        <taxon>Lophotrochozoa</taxon>
        <taxon>Brachiopoda</taxon>
        <taxon>Linguliformea</taxon>
        <taxon>Lingulata</taxon>
        <taxon>Lingulida</taxon>
        <taxon>Linguloidea</taxon>
        <taxon>Lingulidae</taxon>
        <taxon>Lingula</taxon>
    </lineage>
</organism>
<dbReference type="PROSITE" id="PS50076">
    <property type="entry name" value="DNAJ_2"/>
    <property type="match status" value="1"/>
</dbReference>
<dbReference type="RefSeq" id="XP_013411413.1">
    <property type="nucleotide sequence ID" value="XM_013555959.1"/>
</dbReference>
<keyword evidence="3" id="KW-1185">Reference proteome</keyword>
<feature type="domain" description="J" evidence="2">
    <location>
        <begin position="15"/>
        <end position="80"/>
    </location>
</feature>
<dbReference type="KEGG" id="lak:106174405"/>
<dbReference type="InParanoid" id="A0A1S3JM02"/>
<dbReference type="CDD" id="cd06257">
    <property type="entry name" value="DnaJ"/>
    <property type="match status" value="1"/>
</dbReference>
<gene>
    <name evidence="4" type="primary">LOC106174405</name>
</gene>
<keyword evidence="1" id="KW-0143">Chaperone</keyword>
<dbReference type="Gene3D" id="1.10.287.110">
    <property type="entry name" value="DnaJ domain"/>
    <property type="match status" value="1"/>
</dbReference>
<dbReference type="InterPro" id="IPR036869">
    <property type="entry name" value="J_dom_sf"/>
</dbReference>
<dbReference type="PANTHER" id="PTHR44500">
    <property type="entry name" value="DNAJ HOMOLOG SUBFAMILY C MEMBER 12"/>
    <property type="match status" value="1"/>
</dbReference>
<dbReference type="STRING" id="7574.A0A1S3JM02"/>
<sequence>MVDAALNSEINSEDDYYHILGCDELSTMEQIYAEYKARVMENHPDKCQDDPKATERFAKLQRAKETLTNDDTRQKYDLWRRSGLAIPYEQWASLRDTVHTSMHWMDAKKEAMLPQASDFSDDVKGYDVSSNQKRNPEGKVHMTDISHLNFGGVPWERDPPSEALRKFRNYEI</sequence>
<dbReference type="GO" id="GO:0005737">
    <property type="term" value="C:cytoplasm"/>
    <property type="evidence" value="ECO:0007669"/>
    <property type="project" value="TreeGrafter"/>
</dbReference>
<dbReference type="InterPro" id="IPR001623">
    <property type="entry name" value="DnaJ_domain"/>
</dbReference>
<evidence type="ECO:0000313" key="4">
    <source>
        <dbReference type="RefSeq" id="XP_013411413.1"/>
    </source>
</evidence>
<dbReference type="PANTHER" id="PTHR44500:SF1">
    <property type="entry name" value="DNAJ HOMOLOG SUBFAMILY C MEMBER 12"/>
    <property type="match status" value="1"/>
</dbReference>
<protein>
    <submittedName>
        <fullName evidence="4">DnaJ homolog subfamily C member 12</fullName>
    </submittedName>
</protein>
<dbReference type="GeneID" id="106174405"/>
<dbReference type="SUPFAM" id="SSF46565">
    <property type="entry name" value="Chaperone J-domain"/>
    <property type="match status" value="1"/>
</dbReference>
<dbReference type="OrthoDB" id="436519at2759"/>
<dbReference type="SMART" id="SM00271">
    <property type="entry name" value="DnaJ"/>
    <property type="match status" value="1"/>
</dbReference>